<evidence type="ECO:0000313" key="2">
    <source>
        <dbReference type="Proteomes" id="UP000054630"/>
    </source>
</evidence>
<dbReference type="Proteomes" id="UP000054630">
    <property type="component" value="Unassembled WGS sequence"/>
</dbReference>
<keyword evidence="2" id="KW-1185">Reference proteome</keyword>
<accession>A0A0V0S6P3</accession>
<comment type="caution">
    <text evidence="1">The sequence shown here is derived from an EMBL/GenBank/DDBJ whole genome shotgun (WGS) entry which is preliminary data.</text>
</comment>
<protein>
    <submittedName>
        <fullName evidence="1">Uncharacterized protein</fullName>
    </submittedName>
</protein>
<sequence length="117" mass="13491">MKISIYVQHENMKISFYICIYDFCNFPYEIYRKTFKGVDGAFHSPELISSVPQLHRNNWRCNTCAVYKRNASAVLKVTHQPSVEYEHAAVSTANYKIVFGSEISKVLATKETGFKQL</sequence>
<proteinExistence type="predicted"/>
<reference evidence="1 2" key="1">
    <citation type="submission" date="2015-01" db="EMBL/GenBank/DDBJ databases">
        <title>Evolution of Trichinella species and genotypes.</title>
        <authorList>
            <person name="Korhonen P.K."/>
            <person name="Edoardo P."/>
            <person name="Giuseppe L.R."/>
            <person name="Gasser R.B."/>
        </authorList>
    </citation>
    <scope>NUCLEOTIDE SEQUENCE [LARGE SCALE GENOMIC DNA]</scope>
    <source>
        <strain evidence="1">ISS37</strain>
    </source>
</reference>
<organism evidence="1 2">
    <name type="scientific">Trichinella nelsoni</name>
    <dbReference type="NCBI Taxonomy" id="6336"/>
    <lineage>
        <taxon>Eukaryota</taxon>
        <taxon>Metazoa</taxon>
        <taxon>Ecdysozoa</taxon>
        <taxon>Nematoda</taxon>
        <taxon>Enoplea</taxon>
        <taxon>Dorylaimia</taxon>
        <taxon>Trichinellida</taxon>
        <taxon>Trichinellidae</taxon>
        <taxon>Trichinella</taxon>
    </lineage>
</organism>
<dbReference type="EMBL" id="JYDL01000031">
    <property type="protein sequence ID" value="KRX22432.1"/>
    <property type="molecule type" value="Genomic_DNA"/>
</dbReference>
<name>A0A0V0S6P3_9BILA</name>
<gene>
    <name evidence="1" type="ORF">T07_13478</name>
</gene>
<dbReference type="AlphaFoldDB" id="A0A0V0S6P3"/>
<evidence type="ECO:0000313" key="1">
    <source>
        <dbReference type="EMBL" id="KRX22432.1"/>
    </source>
</evidence>